<organism evidence="1">
    <name type="scientific">marine metagenome</name>
    <dbReference type="NCBI Taxonomy" id="408172"/>
    <lineage>
        <taxon>unclassified sequences</taxon>
        <taxon>metagenomes</taxon>
        <taxon>ecological metagenomes</taxon>
    </lineage>
</organism>
<dbReference type="AlphaFoldDB" id="A0A382TPN4"/>
<evidence type="ECO:0000313" key="1">
    <source>
        <dbReference type="EMBL" id="SVD24044.1"/>
    </source>
</evidence>
<reference evidence="1" key="1">
    <citation type="submission" date="2018-05" db="EMBL/GenBank/DDBJ databases">
        <authorList>
            <person name="Lanie J.A."/>
            <person name="Ng W.-L."/>
            <person name="Kazmierczak K.M."/>
            <person name="Andrzejewski T.M."/>
            <person name="Davidsen T.M."/>
            <person name="Wayne K.J."/>
            <person name="Tettelin H."/>
            <person name="Glass J.I."/>
            <person name="Rusch D."/>
            <person name="Podicherti R."/>
            <person name="Tsui H.-C.T."/>
            <person name="Winkler M.E."/>
        </authorList>
    </citation>
    <scope>NUCLEOTIDE SEQUENCE</scope>
</reference>
<accession>A0A382TPN4</accession>
<dbReference type="EMBL" id="UINC01138230">
    <property type="protein sequence ID" value="SVD24044.1"/>
    <property type="molecule type" value="Genomic_DNA"/>
</dbReference>
<gene>
    <name evidence="1" type="ORF">METZ01_LOCUS376898</name>
</gene>
<name>A0A382TPN4_9ZZZZ</name>
<proteinExistence type="predicted"/>
<protein>
    <submittedName>
        <fullName evidence="1">Uncharacterized protein</fullName>
    </submittedName>
</protein>
<sequence length="40" mass="4344">MKKKISISINATIPNSFITTAHGKTKTVSTSKIKNKIANK</sequence>